<comment type="similarity">
    <text evidence="7">Belongs to the mitochondrial carrier (TC 2.A.29) family.</text>
</comment>
<comment type="subcellular location">
    <subcellularLocation>
        <location evidence="1">Membrane</location>
        <topology evidence="1">Multi-pass membrane protein</topology>
    </subcellularLocation>
</comment>
<feature type="repeat" description="Solcar" evidence="6">
    <location>
        <begin position="291"/>
        <end position="378"/>
    </location>
</feature>
<evidence type="ECO:0000256" key="6">
    <source>
        <dbReference type="PROSITE-ProRule" id="PRU00282"/>
    </source>
</evidence>
<reference evidence="9" key="1">
    <citation type="journal article" date="2009" name="Rice">
        <title>De Novo Next Generation Sequencing of Plant Genomes.</title>
        <authorList>
            <person name="Rounsley S."/>
            <person name="Marri P.R."/>
            <person name="Yu Y."/>
            <person name="He R."/>
            <person name="Sisneros N."/>
            <person name="Goicoechea J.L."/>
            <person name="Lee S.J."/>
            <person name="Angelova A."/>
            <person name="Kudrna D."/>
            <person name="Luo M."/>
            <person name="Affourtit J."/>
            <person name="Desany B."/>
            <person name="Knight J."/>
            <person name="Niazi F."/>
            <person name="Egholm M."/>
            <person name="Wing R.A."/>
        </authorList>
    </citation>
    <scope>NUCLEOTIDE SEQUENCE [LARGE SCALE GENOMIC DNA]</scope>
    <source>
        <strain evidence="9">cv. IRGC 105608</strain>
    </source>
</reference>
<dbReference type="InterPro" id="IPR018108">
    <property type="entry name" value="MCP_transmembrane"/>
</dbReference>
<dbReference type="InterPro" id="IPR023395">
    <property type="entry name" value="MCP_dom_sf"/>
</dbReference>
<feature type="repeat" description="Solcar" evidence="6">
    <location>
        <begin position="196"/>
        <end position="281"/>
    </location>
</feature>
<dbReference type="GO" id="GO:0015748">
    <property type="term" value="P:organophosphate ester transport"/>
    <property type="evidence" value="ECO:0007669"/>
    <property type="project" value="UniProtKB-ARBA"/>
</dbReference>
<feature type="repeat" description="Solcar" evidence="6">
    <location>
        <begin position="86"/>
        <end position="169"/>
    </location>
</feature>
<dbReference type="SUPFAM" id="SSF103506">
    <property type="entry name" value="Mitochondrial carrier"/>
    <property type="match status" value="1"/>
</dbReference>
<dbReference type="PANTHER" id="PTHR24089">
    <property type="entry name" value="SOLUTE CARRIER FAMILY 25"/>
    <property type="match status" value="1"/>
</dbReference>
<dbReference type="InterPro" id="IPR002067">
    <property type="entry name" value="MCP"/>
</dbReference>
<dbReference type="STRING" id="65489.A0A0D3H8H3"/>
<evidence type="ECO:0000313" key="9">
    <source>
        <dbReference type="EnsemblPlants" id="OBART09G15150.1"/>
    </source>
</evidence>
<name>A0A0D3H8H3_9ORYZ</name>
<dbReference type="AlphaFoldDB" id="A0A0D3H8H3"/>
<reference evidence="9" key="2">
    <citation type="submission" date="2015-03" db="UniProtKB">
        <authorList>
            <consortium name="EnsemblPlants"/>
        </authorList>
    </citation>
    <scope>IDENTIFICATION</scope>
</reference>
<dbReference type="PRINTS" id="PR00926">
    <property type="entry name" value="MITOCARRIER"/>
</dbReference>
<dbReference type="GO" id="GO:0055085">
    <property type="term" value="P:transmembrane transport"/>
    <property type="evidence" value="ECO:0007669"/>
    <property type="project" value="InterPro"/>
</dbReference>
<dbReference type="GO" id="GO:0015711">
    <property type="term" value="P:organic anion transport"/>
    <property type="evidence" value="ECO:0007669"/>
    <property type="project" value="UniProtKB-ARBA"/>
</dbReference>
<accession>A0A0D3H8H3</accession>
<dbReference type="Pfam" id="PF00153">
    <property type="entry name" value="Mito_carr"/>
    <property type="match status" value="3"/>
</dbReference>
<feature type="transmembrane region" description="Helical" evidence="8">
    <location>
        <begin position="296"/>
        <end position="314"/>
    </location>
</feature>
<dbReference type="Gene3D" id="1.50.40.10">
    <property type="entry name" value="Mitochondrial carrier domain"/>
    <property type="match status" value="1"/>
</dbReference>
<evidence type="ECO:0000256" key="4">
    <source>
        <dbReference type="ARBA" id="ARBA00022737"/>
    </source>
</evidence>
<dbReference type="EnsemblPlants" id="OBART09G15150.1">
    <property type="protein sequence ID" value="OBART09G15150.1"/>
    <property type="gene ID" value="OBART09G15150"/>
</dbReference>
<dbReference type="HOGENOM" id="CLU_015166_10_8_1"/>
<keyword evidence="4" id="KW-0677">Repeat</keyword>
<evidence type="ECO:0000256" key="2">
    <source>
        <dbReference type="ARBA" id="ARBA00022448"/>
    </source>
</evidence>
<organism evidence="9">
    <name type="scientific">Oryza barthii</name>
    <dbReference type="NCBI Taxonomy" id="65489"/>
    <lineage>
        <taxon>Eukaryota</taxon>
        <taxon>Viridiplantae</taxon>
        <taxon>Streptophyta</taxon>
        <taxon>Embryophyta</taxon>
        <taxon>Tracheophyta</taxon>
        <taxon>Spermatophyta</taxon>
        <taxon>Magnoliopsida</taxon>
        <taxon>Liliopsida</taxon>
        <taxon>Poales</taxon>
        <taxon>Poaceae</taxon>
        <taxon>BOP clade</taxon>
        <taxon>Oryzoideae</taxon>
        <taxon>Oryzeae</taxon>
        <taxon>Oryzinae</taxon>
        <taxon>Oryza</taxon>
    </lineage>
</organism>
<feature type="transmembrane region" description="Helical" evidence="8">
    <location>
        <begin position="253"/>
        <end position="275"/>
    </location>
</feature>
<proteinExistence type="inferred from homology"/>
<sequence length="388" mass="41198">MDLHDAPSRGGAGGGKLSLLASVGLAGAGGGGSGGVGGGGGGGGGYKELLVMALPKDDDLDAGKVADVLGFRLPDVEGAVRAFFRSREVREFASGALAGAMSKAVLAPLETIRTRMVVGVGSRHIGGSFVEIIEQNGWQGLWAGNTINMIRIIPTQAIELGTFECVKRTMAEAQEKWKEDGCPKIQIGKVKIEFPLQFLSPVAVAGAAAGIAGTLVCHPLEVIKDRLTINREVYPSISVAFSKIYRTDGIRGLYAGLCPTLIGMLPYSTCYYFMYDTIKTSYCRLHKKTSLTRPELLVIGALSGLTASTISFPLEVARKRLMVGALQGKCPPHMIAALAEVIQEEGLPGLYRGWGASCLKVMPNSGITWMFYEACKDILLADKDKRKA</sequence>
<keyword evidence="5 6" id="KW-0472">Membrane</keyword>
<evidence type="ECO:0000256" key="5">
    <source>
        <dbReference type="ARBA" id="ARBA00023136"/>
    </source>
</evidence>
<keyword evidence="2 7" id="KW-0813">Transport</keyword>
<dbReference type="Gramene" id="OBART09G15150.1">
    <property type="protein sequence ID" value="OBART09G15150.1"/>
    <property type="gene ID" value="OBART09G15150"/>
</dbReference>
<dbReference type="PaxDb" id="65489-OBART09G15150.1"/>
<dbReference type="PROSITE" id="PS50920">
    <property type="entry name" value="SOLCAR"/>
    <property type="match status" value="3"/>
</dbReference>
<keyword evidence="8" id="KW-1133">Transmembrane helix</keyword>
<evidence type="ECO:0000256" key="1">
    <source>
        <dbReference type="ARBA" id="ARBA00004141"/>
    </source>
</evidence>
<evidence type="ECO:0000256" key="8">
    <source>
        <dbReference type="SAM" id="Phobius"/>
    </source>
</evidence>
<dbReference type="Proteomes" id="UP000026960">
    <property type="component" value="Chromosome 9"/>
</dbReference>
<keyword evidence="3 6" id="KW-0812">Transmembrane</keyword>
<evidence type="ECO:0000256" key="7">
    <source>
        <dbReference type="RuleBase" id="RU000488"/>
    </source>
</evidence>
<dbReference type="eggNOG" id="KOG0752">
    <property type="taxonomic scope" value="Eukaryota"/>
</dbReference>
<evidence type="ECO:0000256" key="3">
    <source>
        <dbReference type="ARBA" id="ARBA00022692"/>
    </source>
</evidence>
<evidence type="ECO:0000313" key="10">
    <source>
        <dbReference type="Proteomes" id="UP000026960"/>
    </source>
</evidence>
<keyword evidence="10" id="KW-1185">Reference proteome</keyword>
<protein>
    <submittedName>
        <fullName evidence="9">Uncharacterized protein</fullName>
    </submittedName>
</protein>
<dbReference type="GO" id="GO:0016020">
    <property type="term" value="C:membrane"/>
    <property type="evidence" value="ECO:0007669"/>
    <property type="project" value="UniProtKB-SubCell"/>
</dbReference>